<comment type="caution">
    <text evidence="2">The sequence shown here is derived from an EMBL/GenBank/DDBJ whole genome shotgun (WGS) entry which is preliminary data.</text>
</comment>
<keyword evidence="3" id="KW-1185">Reference proteome</keyword>
<dbReference type="AlphaFoldDB" id="A0A542DVY0"/>
<organism evidence="2 3">
    <name type="scientific">Lapillicoccus jejuensis</name>
    <dbReference type="NCBI Taxonomy" id="402171"/>
    <lineage>
        <taxon>Bacteria</taxon>
        <taxon>Bacillati</taxon>
        <taxon>Actinomycetota</taxon>
        <taxon>Actinomycetes</taxon>
        <taxon>Micrococcales</taxon>
        <taxon>Intrasporangiaceae</taxon>
        <taxon>Lapillicoccus</taxon>
    </lineage>
</organism>
<feature type="transmembrane region" description="Helical" evidence="1">
    <location>
        <begin position="141"/>
        <end position="159"/>
    </location>
</feature>
<protein>
    <submittedName>
        <fullName evidence="2">Uncharacterized protein</fullName>
    </submittedName>
</protein>
<keyword evidence="1" id="KW-1133">Transmembrane helix</keyword>
<dbReference type="RefSeq" id="WP_141846125.1">
    <property type="nucleotide sequence ID" value="NZ_BAAAPR010000006.1"/>
</dbReference>
<evidence type="ECO:0000313" key="2">
    <source>
        <dbReference type="EMBL" id="TQJ07233.1"/>
    </source>
</evidence>
<name>A0A542DVY0_9MICO</name>
<feature type="transmembrane region" description="Helical" evidence="1">
    <location>
        <begin position="165"/>
        <end position="184"/>
    </location>
</feature>
<accession>A0A542DVY0</accession>
<sequence length="210" mass="23485">MGQRNDVDDLTPEQNARLKRAWRRIWLMPLIMVPVMFVVITLNDRLNPPHPRPGHHPLPTWVPWVVLAVLILVLPVEYWFVRRRFFHRPTTARALMASGDRQDIRRVVKAPRRGDPLADSDRPIAQAYVNSAARQLRTAPFFLAPLLLLGVGALVLAVVNHQPTPWLMVALMVIAVGLSAVAFVQLRRAMTGARAEGIVTVKSGKKAGAL</sequence>
<feature type="transmembrane region" description="Helical" evidence="1">
    <location>
        <begin position="25"/>
        <end position="42"/>
    </location>
</feature>
<reference evidence="2 3" key="1">
    <citation type="submission" date="2019-06" db="EMBL/GenBank/DDBJ databases">
        <title>Sequencing the genomes of 1000 actinobacteria strains.</title>
        <authorList>
            <person name="Klenk H.-P."/>
        </authorList>
    </citation>
    <scope>NUCLEOTIDE SEQUENCE [LARGE SCALE GENOMIC DNA]</scope>
    <source>
        <strain evidence="2 3">DSM 18607</strain>
    </source>
</reference>
<feature type="transmembrane region" description="Helical" evidence="1">
    <location>
        <begin position="62"/>
        <end position="81"/>
    </location>
</feature>
<evidence type="ECO:0000313" key="3">
    <source>
        <dbReference type="Proteomes" id="UP000317893"/>
    </source>
</evidence>
<keyword evidence="1" id="KW-0812">Transmembrane</keyword>
<dbReference type="Proteomes" id="UP000317893">
    <property type="component" value="Unassembled WGS sequence"/>
</dbReference>
<proteinExistence type="predicted"/>
<evidence type="ECO:0000256" key="1">
    <source>
        <dbReference type="SAM" id="Phobius"/>
    </source>
</evidence>
<keyword evidence="1" id="KW-0472">Membrane</keyword>
<gene>
    <name evidence="2" type="ORF">FB458_0290</name>
</gene>
<dbReference type="EMBL" id="VFMN01000001">
    <property type="protein sequence ID" value="TQJ07233.1"/>
    <property type="molecule type" value="Genomic_DNA"/>
</dbReference>